<evidence type="ECO:0000313" key="3">
    <source>
        <dbReference type="RefSeq" id="XP_022368285.1"/>
    </source>
</evidence>
<sequence length="365" mass="38177">MGLGEGTREAQKSAAAFRLEPYRTCAIRLRSQKGPEHRLPSTLPPAQGEQSASAETSGVPQDAEPPSPSPGGGAGDAQETYLTRAAFGRLCCRDQLRHSRQVIWMELLPPGAGRSVRASGGRGRRVGGAGAGRGAARGAGRCRAGAAGPNSPGTRLRGGARLRVCNARAPRQVCVCVCVCVSPLSPSFPAGPPARWSGERQPESPSRRSAPLPSSASARRARGGGDRGPRSSGAPGLGRGFRRPARLSRSEAQGEQCARRLPKLGEAAGPARRPPRLFPFSLHPLAPVPHALQRSQAGLQQRRRDFPPQPDWAPESVPRDAGLCPAAACLARGAGLGRVPRSGRFLLGSRVSRGLPGGSEVLQPR</sequence>
<protein>
    <submittedName>
        <fullName evidence="3">Uncharacterized protein LOC111153523</fullName>
    </submittedName>
</protein>
<feature type="region of interest" description="Disordered" evidence="1">
    <location>
        <begin position="112"/>
        <end position="157"/>
    </location>
</feature>
<dbReference type="AlphaFoldDB" id="A0A2Y9KFW4"/>
<feature type="compositionally biased region" description="Low complexity" evidence="1">
    <location>
        <begin position="138"/>
        <end position="148"/>
    </location>
</feature>
<keyword evidence="2" id="KW-1185">Reference proteome</keyword>
<feature type="compositionally biased region" description="Low complexity" evidence="1">
    <location>
        <begin position="207"/>
        <end position="218"/>
    </location>
</feature>
<feature type="region of interest" description="Disordered" evidence="1">
    <location>
        <begin position="189"/>
        <end position="257"/>
    </location>
</feature>
<feature type="compositionally biased region" description="Basic and acidic residues" evidence="1">
    <location>
        <begin position="197"/>
        <end position="206"/>
    </location>
</feature>
<reference evidence="3" key="1">
    <citation type="submission" date="2025-08" db="UniProtKB">
        <authorList>
            <consortium name="RefSeq"/>
        </authorList>
    </citation>
    <scope>IDENTIFICATION</scope>
    <source>
        <tissue evidence="3">Blood</tissue>
    </source>
</reference>
<proteinExistence type="predicted"/>
<dbReference type="GeneID" id="111153523"/>
<dbReference type="Proteomes" id="UP000248482">
    <property type="component" value="Unplaced"/>
</dbReference>
<feature type="compositionally biased region" description="Polar residues" evidence="1">
    <location>
        <begin position="48"/>
        <end position="59"/>
    </location>
</feature>
<gene>
    <name evidence="3" type="primary">LOC111153523</name>
</gene>
<dbReference type="RefSeq" id="XP_022368285.1">
    <property type="nucleotide sequence ID" value="XM_022512577.1"/>
</dbReference>
<feature type="compositionally biased region" description="Gly residues" evidence="1">
    <location>
        <begin position="126"/>
        <end position="137"/>
    </location>
</feature>
<organism evidence="2 3">
    <name type="scientific">Enhydra lutris kenyoni</name>
    <name type="common">northern sea otter</name>
    <dbReference type="NCBI Taxonomy" id="391180"/>
    <lineage>
        <taxon>Eukaryota</taxon>
        <taxon>Metazoa</taxon>
        <taxon>Chordata</taxon>
        <taxon>Craniata</taxon>
        <taxon>Vertebrata</taxon>
        <taxon>Euteleostomi</taxon>
        <taxon>Mammalia</taxon>
        <taxon>Eutheria</taxon>
        <taxon>Laurasiatheria</taxon>
        <taxon>Carnivora</taxon>
        <taxon>Caniformia</taxon>
        <taxon>Musteloidea</taxon>
        <taxon>Mustelidae</taxon>
        <taxon>Lutrinae</taxon>
        <taxon>Enhydra</taxon>
    </lineage>
</organism>
<evidence type="ECO:0000256" key="1">
    <source>
        <dbReference type="SAM" id="MobiDB-lite"/>
    </source>
</evidence>
<feature type="region of interest" description="Disordered" evidence="1">
    <location>
        <begin position="28"/>
        <end position="77"/>
    </location>
</feature>
<evidence type="ECO:0000313" key="2">
    <source>
        <dbReference type="Proteomes" id="UP000248482"/>
    </source>
</evidence>
<dbReference type="KEGG" id="elk:111153523"/>
<accession>A0A2Y9KFW4</accession>
<name>A0A2Y9KFW4_ENHLU</name>